<dbReference type="EMBL" id="RQGD01000034">
    <property type="protein sequence ID" value="TGL58122.1"/>
    <property type="molecule type" value="Genomic_DNA"/>
</dbReference>
<evidence type="ECO:0000313" key="5">
    <source>
        <dbReference type="Proteomes" id="UP000297693"/>
    </source>
</evidence>
<evidence type="ECO:0000313" key="4">
    <source>
        <dbReference type="EMBL" id="TGL58122.1"/>
    </source>
</evidence>
<dbReference type="InterPro" id="IPR011250">
    <property type="entry name" value="OMP/PagP_B-barrel"/>
</dbReference>
<evidence type="ECO:0000256" key="2">
    <source>
        <dbReference type="SAM" id="SignalP"/>
    </source>
</evidence>
<dbReference type="Pfam" id="PF13505">
    <property type="entry name" value="OMP_b-brl"/>
    <property type="match status" value="1"/>
</dbReference>
<proteinExistence type="predicted"/>
<feature type="domain" description="Outer membrane protein beta-barrel" evidence="3">
    <location>
        <begin position="10"/>
        <end position="177"/>
    </location>
</feature>
<dbReference type="Proteomes" id="UP000297693">
    <property type="component" value="Unassembled WGS sequence"/>
</dbReference>
<protein>
    <recommendedName>
        <fullName evidence="3">Outer membrane protein beta-barrel domain-containing protein</fullName>
    </recommendedName>
</protein>
<evidence type="ECO:0000256" key="1">
    <source>
        <dbReference type="ARBA" id="ARBA00022729"/>
    </source>
</evidence>
<sequence length="177" mass="19428">MRKYLILFLILPTVIFAVPNNTRTPHSVELRGGISNSDGKSNPMVSFLYQYFMNDNWAIGFAVQPILVSREVRGGSITENAAHRTITLIPIDFTAGYFFNMDSALQPFIRGYIGPAIVQGAGSAEQIFHLGLGAGLRYFVTDEIFLSAELSGNAFALQEKTRPQNGPFFQVGAGISF</sequence>
<name>A0A4R9K0A9_9LEPT</name>
<dbReference type="SUPFAM" id="SSF56925">
    <property type="entry name" value="OMPA-like"/>
    <property type="match status" value="1"/>
</dbReference>
<feature type="chain" id="PRO_5020544048" description="Outer membrane protein beta-barrel domain-containing protein" evidence="2">
    <location>
        <begin position="18"/>
        <end position="177"/>
    </location>
</feature>
<reference evidence="4" key="1">
    <citation type="journal article" date="2019" name="PLoS Negl. Trop. Dis.">
        <title>Revisiting the worldwide diversity of Leptospira species in the environment.</title>
        <authorList>
            <person name="Vincent A.T."/>
            <person name="Schiettekatte O."/>
            <person name="Bourhy P."/>
            <person name="Veyrier F.J."/>
            <person name="Picardeau M."/>
        </authorList>
    </citation>
    <scope>NUCLEOTIDE SEQUENCE [LARGE SCALE GENOMIC DNA]</scope>
    <source>
        <strain evidence="4">201702476</strain>
    </source>
</reference>
<keyword evidence="1 2" id="KW-0732">Signal</keyword>
<dbReference type="RefSeq" id="WP_135624140.1">
    <property type="nucleotide sequence ID" value="NZ_RQGD01000034.1"/>
</dbReference>
<accession>A0A4R9K0A9</accession>
<evidence type="ECO:0000259" key="3">
    <source>
        <dbReference type="Pfam" id="PF13505"/>
    </source>
</evidence>
<dbReference type="Gene3D" id="2.40.160.20">
    <property type="match status" value="1"/>
</dbReference>
<gene>
    <name evidence="4" type="ORF">EHQ58_12120</name>
</gene>
<comment type="caution">
    <text evidence="4">The sequence shown here is derived from an EMBL/GenBank/DDBJ whole genome shotgun (WGS) entry which is preliminary data.</text>
</comment>
<organism evidence="4 5">
    <name type="scientific">Leptospira ognonensis</name>
    <dbReference type="NCBI Taxonomy" id="2484945"/>
    <lineage>
        <taxon>Bacteria</taxon>
        <taxon>Pseudomonadati</taxon>
        <taxon>Spirochaetota</taxon>
        <taxon>Spirochaetia</taxon>
        <taxon>Leptospirales</taxon>
        <taxon>Leptospiraceae</taxon>
        <taxon>Leptospira</taxon>
    </lineage>
</organism>
<dbReference type="AlphaFoldDB" id="A0A4R9K0A9"/>
<feature type="signal peptide" evidence="2">
    <location>
        <begin position="1"/>
        <end position="17"/>
    </location>
</feature>
<keyword evidence="5" id="KW-1185">Reference proteome</keyword>
<dbReference type="InterPro" id="IPR027385">
    <property type="entry name" value="Beta-barrel_OMP"/>
</dbReference>